<dbReference type="Pfam" id="PF25212">
    <property type="entry name" value="HVO_A0114"/>
    <property type="match status" value="1"/>
</dbReference>
<comment type="caution">
    <text evidence="1">The sequence shown here is derived from an EMBL/GenBank/DDBJ whole genome shotgun (WGS) entry which is preliminary data.</text>
</comment>
<sequence length="110" mass="12496">MDKIDKMMSKMIDYAIEKPKSAPNRILVINFSKSGIEKVLTPSRVEILRVILNNKPKTVGKLTAILKRPKESVSRDLRMLSNYGLLSFTHSGREKTPKVEKDIITMPLTI</sequence>
<dbReference type="EMBL" id="AUZZ01000713">
    <property type="protein sequence ID" value="EQD66904.1"/>
    <property type="molecule type" value="Genomic_DNA"/>
</dbReference>
<accession>T1CJD6</accession>
<proteinExistence type="predicted"/>
<gene>
    <name evidence="1" type="ORF">B2A_00933</name>
</gene>
<dbReference type="InterPro" id="IPR036388">
    <property type="entry name" value="WH-like_DNA-bd_sf"/>
</dbReference>
<reference evidence="1" key="1">
    <citation type="submission" date="2013-08" db="EMBL/GenBank/DDBJ databases">
        <authorList>
            <person name="Mendez C."/>
            <person name="Richter M."/>
            <person name="Ferrer M."/>
            <person name="Sanchez J."/>
        </authorList>
    </citation>
    <scope>NUCLEOTIDE SEQUENCE</scope>
</reference>
<protein>
    <submittedName>
        <fullName evidence="1">Uncharacterized protein</fullName>
    </submittedName>
</protein>
<dbReference type="InterPro" id="IPR036390">
    <property type="entry name" value="WH_DNA-bd_sf"/>
</dbReference>
<dbReference type="SUPFAM" id="SSF46785">
    <property type="entry name" value="Winged helix' DNA-binding domain"/>
    <property type="match status" value="1"/>
</dbReference>
<reference evidence="1" key="2">
    <citation type="journal article" date="2014" name="ISME J.">
        <title>Microbial stratification in low pH oxic and suboxic macroscopic growths along an acid mine drainage.</title>
        <authorList>
            <person name="Mendez-Garcia C."/>
            <person name="Mesa V."/>
            <person name="Sprenger R.R."/>
            <person name="Richter M."/>
            <person name="Diez M.S."/>
            <person name="Solano J."/>
            <person name="Bargiela R."/>
            <person name="Golyshina O.V."/>
            <person name="Manteca A."/>
            <person name="Ramos J.L."/>
            <person name="Gallego J.R."/>
            <person name="Llorente I."/>
            <person name="Martins Dos Santos V.A."/>
            <person name="Jensen O.N."/>
            <person name="Pelaez A.I."/>
            <person name="Sanchez J."/>
            <person name="Ferrer M."/>
        </authorList>
    </citation>
    <scope>NUCLEOTIDE SEQUENCE</scope>
</reference>
<dbReference type="AlphaFoldDB" id="T1CJD6"/>
<name>T1CJD6_9ZZZZ</name>
<dbReference type="Gene3D" id="1.10.10.10">
    <property type="entry name" value="Winged helix-like DNA-binding domain superfamily/Winged helix DNA-binding domain"/>
    <property type="match status" value="1"/>
</dbReference>
<evidence type="ECO:0000313" key="1">
    <source>
        <dbReference type="EMBL" id="EQD66904.1"/>
    </source>
</evidence>
<organism evidence="1">
    <name type="scientific">mine drainage metagenome</name>
    <dbReference type="NCBI Taxonomy" id="410659"/>
    <lineage>
        <taxon>unclassified sequences</taxon>
        <taxon>metagenomes</taxon>
        <taxon>ecological metagenomes</taxon>
    </lineage>
</organism>